<reference evidence="14" key="1">
    <citation type="journal article" date="2019" name="Int. J. Syst. Evol. Microbiol.">
        <title>The Global Catalogue of Microorganisms (GCM) 10K type strain sequencing project: providing services to taxonomists for standard genome sequencing and annotation.</title>
        <authorList>
            <consortium name="The Broad Institute Genomics Platform"/>
            <consortium name="The Broad Institute Genome Sequencing Center for Infectious Disease"/>
            <person name="Wu L."/>
            <person name="Ma J."/>
        </authorList>
    </citation>
    <scope>NUCLEOTIDE SEQUENCE [LARGE SCALE GENOMIC DNA]</scope>
    <source>
        <strain evidence="14">CGMCC 1.15342</strain>
    </source>
</reference>
<comment type="caution">
    <text evidence="13">The sequence shown here is derived from an EMBL/GenBank/DDBJ whole genome shotgun (WGS) entry which is preliminary data.</text>
</comment>
<dbReference type="SUPFAM" id="SSF46689">
    <property type="entry name" value="Homeodomain-like"/>
    <property type="match status" value="1"/>
</dbReference>
<dbReference type="EC" id="2.7.13.3" evidence="2"/>
<dbReference type="SMART" id="SM00448">
    <property type="entry name" value="REC"/>
    <property type="match status" value="1"/>
</dbReference>
<dbReference type="InterPro" id="IPR001789">
    <property type="entry name" value="Sig_transdc_resp-reg_receiver"/>
</dbReference>
<dbReference type="PROSITE" id="PS01124">
    <property type="entry name" value="HTH_ARAC_FAMILY_2"/>
    <property type="match status" value="1"/>
</dbReference>
<dbReference type="Pfam" id="PF13407">
    <property type="entry name" value="Peripla_BP_4"/>
    <property type="match status" value="1"/>
</dbReference>
<dbReference type="InterPro" id="IPR005467">
    <property type="entry name" value="His_kinase_dom"/>
</dbReference>
<feature type="coiled-coil region" evidence="8">
    <location>
        <begin position="357"/>
        <end position="385"/>
    </location>
</feature>
<dbReference type="Pfam" id="PF12833">
    <property type="entry name" value="HTH_18"/>
    <property type="match status" value="1"/>
</dbReference>
<dbReference type="Pfam" id="PF02518">
    <property type="entry name" value="HATPase_c"/>
    <property type="match status" value="1"/>
</dbReference>
<evidence type="ECO:0000256" key="6">
    <source>
        <dbReference type="ARBA" id="ARBA00023163"/>
    </source>
</evidence>
<feature type="domain" description="Histidine kinase" evidence="11">
    <location>
        <begin position="391"/>
        <end position="607"/>
    </location>
</feature>
<dbReference type="SMART" id="SM00342">
    <property type="entry name" value="HTH_ARAC"/>
    <property type="match status" value="1"/>
</dbReference>
<name>A0ABQ1LLD5_9SPHI</name>
<feature type="modified residue" description="4-aspartylphosphate" evidence="7">
    <location>
        <position position="711"/>
    </location>
</feature>
<feature type="transmembrane region" description="Helical" evidence="9">
    <location>
        <begin position="325"/>
        <end position="347"/>
    </location>
</feature>
<keyword evidence="4" id="KW-0805">Transcription regulation</keyword>
<dbReference type="InterPro" id="IPR018062">
    <property type="entry name" value="HTH_AraC-typ_CS"/>
</dbReference>
<keyword evidence="9" id="KW-0812">Transmembrane</keyword>
<evidence type="ECO:0000256" key="1">
    <source>
        <dbReference type="ARBA" id="ARBA00000085"/>
    </source>
</evidence>
<keyword evidence="6" id="KW-0804">Transcription</keyword>
<dbReference type="InterPro" id="IPR018060">
    <property type="entry name" value="HTH_AraC"/>
</dbReference>
<dbReference type="SUPFAM" id="SSF53822">
    <property type="entry name" value="Periplasmic binding protein-like I"/>
    <property type="match status" value="1"/>
</dbReference>
<keyword evidence="5" id="KW-0238">DNA-binding</keyword>
<evidence type="ECO:0000256" key="7">
    <source>
        <dbReference type="PROSITE-ProRule" id="PRU00169"/>
    </source>
</evidence>
<keyword evidence="13" id="KW-0808">Transferase</keyword>
<dbReference type="InterPro" id="IPR036097">
    <property type="entry name" value="HisK_dim/P_sf"/>
</dbReference>
<dbReference type="PROSITE" id="PS00041">
    <property type="entry name" value="HTH_ARAC_FAMILY_1"/>
    <property type="match status" value="1"/>
</dbReference>
<evidence type="ECO:0000259" key="12">
    <source>
        <dbReference type="PROSITE" id="PS50110"/>
    </source>
</evidence>
<evidence type="ECO:0000313" key="13">
    <source>
        <dbReference type="EMBL" id="GGC26284.1"/>
    </source>
</evidence>
<dbReference type="InterPro" id="IPR025997">
    <property type="entry name" value="SBP_2_dom"/>
</dbReference>
<keyword evidence="8" id="KW-0175">Coiled coil</keyword>
<organism evidence="13 14">
    <name type="scientific">Parapedobacter defluvii</name>
    <dbReference type="NCBI Taxonomy" id="2045106"/>
    <lineage>
        <taxon>Bacteria</taxon>
        <taxon>Pseudomonadati</taxon>
        <taxon>Bacteroidota</taxon>
        <taxon>Sphingobacteriia</taxon>
        <taxon>Sphingobacteriales</taxon>
        <taxon>Sphingobacteriaceae</taxon>
        <taxon>Parapedobacter</taxon>
    </lineage>
</organism>
<dbReference type="InterPro" id="IPR036890">
    <property type="entry name" value="HATPase_C_sf"/>
</dbReference>
<evidence type="ECO:0000259" key="10">
    <source>
        <dbReference type="PROSITE" id="PS01124"/>
    </source>
</evidence>
<keyword evidence="9" id="KW-1133">Transmembrane helix</keyword>
<dbReference type="EMBL" id="BMIK01000004">
    <property type="protein sequence ID" value="GGC26284.1"/>
    <property type="molecule type" value="Genomic_DNA"/>
</dbReference>
<dbReference type="InterPro" id="IPR003594">
    <property type="entry name" value="HATPase_dom"/>
</dbReference>
<dbReference type="PANTHER" id="PTHR43547">
    <property type="entry name" value="TWO-COMPONENT HISTIDINE KINASE"/>
    <property type="match status" value="1"/>
</dbReference>
<dbReference type="SMART" id="SM00387">
    <property type="entry name" value="HATPase_c"/>
    <property type="match status" value="1"/>
</dbReference>
<evidence type="ECO:0000256" key="3">
    <source>
        <dbReference type="ARBA" id="ARBA00022553"/>
    </source>
</evidence>
<gene>
    <name evidence="13" type="ORF">GCM10011386_17870</name>
</gene>
<accession>A0ABQ1LLD5</accession>
<dbReference type="SUPFAM" id="SSF52172">
    <property type="entry name" value="CheY-like"/>
    <property type="match status" value="1"/>
</dbReference>
<dbReference type="PROSITE" id="PS50109">
    <property type="entry name" value="HIS_KIN"/>
    <property type="match status" value="1"/>
</dbReference>
<evidence type="ECO:0000256" key="9">
    <source>
        <dbReference type="SAM" id="Phobius"/>
    </source>
</evidence>
<dbReference type="InterPro" id="IPR011006">
    <property type="entry name" value="CheY-like_superfamily"/>
</dbReference>
<feature type="domain" description="HTH araC/xylS-type" evidence="10">
    <location>
        <begin position="810"/>
        <end position="908"/>
    </location>
</feature>
<dbReference type="CDD" id="cd17574">
    <property type="entry name" value="REC_OmpR"/>
    <property type="match status" value="1"/>
</dbReference>
<evidence type="ECO:0000256" key="4">
    <source>
        <dbReference type="ARBA" id="ARBA00023015"/>
    </source>
</evidence>
<dbReference type="GO" id="GO:0016301">
    <property type="term" value="F:kinase activity"/>
    <property type="evidence" value="ECO:0007669"/>
    <property type="project" value="UniProtKB-KW"/>
</dbReference>
<evidence type="ECO:0000256" key="8">
    <source>
        <dbReference type="SAM" id="Coils"/>
    </source>
</evidence>
<dbReference type="SUPFAM" id="SSF55874">
    <property type="entry name" value="ATPase domain of HSP90 chaperone/DNA topoisomerase II/histidine kinase"/>
    <property type="match status" value="1"/>
</dbReference>
<feature type="domain" description="Response regulatory" evidence="12">
    <location>
        <begin position="663"/>
        <end position="778"/>
    </location>
</feature>
<dbReference type="SMART" id="SM00388">
    <property type="entry name" value="HisKA"/>
    <property type="match status" value="1"/>
</dbReference>
<comment type="catalytic activity">
    <reaction evidence="1">
        <text>ATP + protein L-histidine = ADP + protein N-phospho-L-histidine.</text>
        <dbReference type="EC" id="2.7.13.3"/>
    </reaction>
</comment>
<dbReference type="PRINTS" id="PR00344">
    <property type="entry name" value="BCTRLSENSOR"/>
</dbReference>
<dbReference type="PANTHER" id="PTHR43547:SF2">
    <property type="entry name" value="HYBRID SIGNAL TRANSDUCTION HISTIDINE KINASE C"/>
    <property type="match status" value="1"/>
</dbReference>
<dbReference type="InterPro" id="IPR004358">
    <property type="entry name" value="Sig_transdc_His_kin-like_C"/>
</dbReference>
<dbReference type="Gene3D" id="1.10.287.130">
    <property type="match status" value="1"/>
</dbReference>
<sequence>MQACGLGDHKPAYRIAFSQCVGSDAWRQTMLEEMKRELSFYPDVEFIYRDADNSSELQIRQLHELQRMRPDLIIVSPNEAEPLTPVVDDIFRSGTPVIVTDRKTASGQYHAYVGADNYKIGYMAGQYLAEQLGRRGTISEVTGLPGSSATIERQRGLHDALNAYPGIRLLLQVNGQWLIDVARSQVARQAAQLSTADAIFAYNDQMALGTYQALQEALPGNRIKIVGVDALPGENNGLHFVAENVLDASMLYPTGGKECIQTAMAILKDQPYQRENILGTLVVDSTNVQLMRLQTDKIISQQRDIDKQQQLFAEQQKIFSNQRRVLNILVVSLVLVVVFAGISFYSLKANWDKNKQLEHQNHEILEQQQRILEMTKEVEQAAEAKINFFTNISHEFKTPLSLILVPLEELLKNGKLPEGTHRSLALIKRNALILQHLVSQLIDLRRVGYEGLHIKAKRQSLLLFCSSVVQCFRPLAQQRAVNLRLENEASETTLWFDQDLMEKLLYNLLSNAFKFTPEGGDIVLRLTEPSSDRGWVEIQVVDTGVGIAEADLPHLFEPFYQGENHAQGSGIGLALCKEIASLHHGRIALYSERGCGTTVSICLPGGSDHLSEEEKFVPAFPETERDFHRVGTELPMLDPKVDARAMEQEQVGEVEGYAMNTHSVLIVEDHAEMRQFLADKFAERFTVFTAPDAKEGFREAVEQLPDLILSDVLMPKELGTELVRKLKADVRTATIPVVLLTARGTDEQIRTGLESMADAYLTKPFNMDYLLVVAQNLIANRKILQRHFSSEVAELRPPGYIAAADKRFLSELAWVVEENIANSELNVDYLCERLAVSRIQLYRKVKSLLDCSINDYISGHRLKRAKLLLQQDVPINSVAYQTGFSSPAYFSTAFKNKYGVSPSAFKKNLADVV</sequence>
<dbReference type="SUPFAM" id="SSF47384">
    <property type="entry name" value="Homodimeric domain of signal transducing histidine kinase"/>
    <property type="match status" value="1"/>
</dbReference>
<keyword evidence="13" id="KW-0418">Kinase</keyword>
<dbReference type="Gene3D" id="3.30.565.10">
    <property type="entry name" value="Histidine kinase-like ATPase, C-terminal domain"/>
    <property type="match status" value="1"/>
</dbReference>
<dbReference type="Gene3D" id="3.40.50.2300">
    <property type="match status" value="3"/>
</dbReference>
<dbReference type="PROSITE" id="PS50110">
    <property type="entry name" value="RESPONSE_REGULATORY"/>
    <property type="match status" value="1"/>
</dbReference>
<dbReference type="Proteomes" id="UP000597338">
    <property type="component" value="Unassembled WGS sequence"/>
</dbReference>
<proteinExistence type="predicted"/>
<keyword evidence="3 7" id="KW-0597">Phosphoprotein</keyword>
<dbReference type="InterPro" id="IPR003661">
    <property type="entry name" value="HisK_dim/P_dom"/>
</dbReference>
<evidence type="ECO:0000313" key="14">
    <source>
        <dbReference type="Proteomes" id="UP000597338"/>
    </source>
</evidence>
<dbReference type="InterPro" id="IPR009057">
    <property type="entry name" value="Homeodomain-like_sf"/>
</dbReference>
<dbReference type="CDD" id="cd06308">
    <property type="entry name" value="PBP1_sensor_kinase-like"/>
    <property type="match status" value="1"/>
</dbReference>
<protein>
    <recommendedName>
        <fullName evidence="2">histidine kinase</fullName>
        <ecNumber evidence="2">2.7.13.3</ecNumber>
    </recommendedName>
</protein>
<dbReference type="Pfam" id="PF00072">
    <property type="entry name" value="Response_reg"/>
    <property type="match status" value="1"/>
</dbReference>
<keyword evidence="14" id="KW-1185">Reference proteome</keyword>
<keyword evidence="9" id="KW-0472">Membrane</keyword>
<evidence type="ECO:0000256" key="5">
    <source>
        <dbReference type="ARBA" id="ARBA00023125"/>
    </source>
</evidence>
<dbReference type="Gene3D" id="1.10.10.60">
    <property type="entry name" value="Homeodomain-like"/>
    <property type="match status" value="1"/>
</dbReference>
<dbReference type="CDD" id="cd00082">
    <property type="entry name" value="HisKA"/>
    <property type="match status" value="1"/>
</dbReference>
<dbReference type="Pfam" id="PF00512">
    <property type="entry name" value="HisKA"/>
    <property type="match status" value="1"/>
</dbReference>
<dbReference type="InterPro" id="IPR028082">
    <property type="entry name" value="Peripla_BP_I"/>
</dbReference>
<evidence type="ECO:0000256" key="2">
    <source>
        <dbReference type="ARBA" id="ARBA00012438"/>
    </source>
</evidence>
<evidence type="ECO:0000259" key="11">
    <source>
        <dbReference type="PROSITE" id="PS50109"/>
    </source>
</evidence>